<reference evidence="7" key="2">
    <citation type="submission" date="2015-06" db="UniProtKB">
        <authorList>
            <consortium name="EnsemblPlants"/>
        </authorList>
    </citation>
    <scope>IDENTIFICATION</scope>
    <source>
        <strain evidence="7">DM1-3 516 R44</strain>
    </source>
</reference>
<dbReference type="HOGENOM" id="CLU_931917_0_0_1"/>
<evidence type="ECO:0000256" key="2">
    <source>
        <dbReference type="ARBA" id="ARBA00022614"/>
    </source>
</evidence>
<dbReference type="GO" id="GO:0038023">
    <property type="term" value="F:signaling receptor activity"/>
    <property type="evidence" value="ECO:0000318"/>
    <property type="project" value="GO_Central"/>
</dbReference>
<keyword evidence="5" id="KW-0472">Membrane</keyword>
<reference evidence="8" key="1">
    <citation type="journal article" date="2011" name="Nature">
        <title>Genome sequence and analysis of the tuber crop potato.</title>
        <authorList>
            <consortium name="The Potato Genome Sequencing Consortium"/>
        </authorList>
    </citation>
    <scope>NUCLEOTIDE SEQUENCE [LARGE SCALE GENOMIC DNA]</scope>
    <source>
        <strain evidence="8">cv. DM1-3 516 R44</strain>
    </source>
</reference>
<keyword evidence="2" id="KW-0433">Leucine-rich repeat</keyword>
<evidence type="ECO:0000313" key="8">
    <source>
        <dbReference type="Proteomes" id="UP000011115"/>
    </source>
</evidence>
<dbReference type="InParanoid" id="M1C670"/>
<name>M1C670_SOLTU</name>
<keyword evidence="8" id="KW-1185">Reference proteome</keyword>
<evidence type="ECO:0000256" key="1">
    <source>
        <dbReference type="ARBA" id="ARBA00004370"/>
    </source>
</evidence>
<dbReference type="GO" id="GO:0005886">
    <property type="term" value="C:plasma membrane"/>
    <property type="evidence" value="ECO:0000318"/>
    <property type="project" value="GO_Central"/>
</dbReference>
<keyword evidence="3" id="KW-0732">Signal</keyword>
<dbReference type="PaxDb" id="4113-PGSC0003DMT400060630"/>
<dbReference type="Proteomes" id="UP000011115">
    <property type="component" value="Unassembled WGS sequence"/>
</dbReference>
<evidence type="ECO:0000256" key="4">
    <source>
        <dbReference type="ARBA" id="ARBA00022737"/>
    </source>
</evidence>
<keyword evidence="4" id="KW-0677">Repeat</keyword>
<comment type="subcellular location">
    <subcellularLocation>
        <location evidence="1">Membrane</location>
    </subcellularLocation>
</comment>
<dbReference type="FunFam" id="3.80.10.10:FF:000041">
    <property type="entry name" value="LRR receptor-like serine/threonine-protein kinase ERECTA"/>
    <property type="match status" value="1"/>
</dbReference>
<organism evidence="7 8">
    <name type="scientific">Solanum tuberosum</name>
    <name type="common">Potato</name>
    <dbReference type="NCBI Taxonomy" id="4113"/>
    <lineage>
        <taxon>Eukaryota</taxon>
        <taxon>Viridiplantae</taxon>
        <taxon>Streptophyta</taxon>
        <taxon>Embryophyta</taxon>
        <taxon>Tracheophyta</taxon>
        <taxon>Spermatophyta</taxon>
        <taxon>Magnoliopsida</taxon>
        <taxon>eudicotyledons</taxon>
        <taxon>Gunneridae</taxon>
        <taxon>Pentapetalae</taxon>
        <taxon>asterids</taxon>
        <taxon>lamiids</taxon>
        <taxon>Solanales</taxon>
        <taxon>Solanaceae</taxon>
        <taxon>Solanoideae</taxon>
        <taxon>Solaneae</taxon>
        <taxon>Solanum</taxon>
    </lineage>
</organism>
<dbReference type="InterPro" id="IPR052595">
    <property type="entry name" value="LRRC69/RLP"/>
</dbReference>
<dbReference type="EnsemblPlants" id="PGSC0003DMT400060630">
    <property type="protein sequence ID" value="PGSC0003DMT400060630"/>
    <property type="gene ID" value="PGSC0003DMG400023584"/>
</dbReference>
<keyword evidence="6" id="KW-0325">Glycoprotein</keyword>
<evidence type="ECO:0000313" key="7">
    <source>
        <dbReference type="EnsemblPlants" id="PGSC0003DMT400060630"/>
    </source>
</evidence>
<dbReference type="InterPro" id="IPR032675">
    <property type="entry name" value="LRR_dom_sf"/>
</dbReference>
<dbReference type="STRING" id="4113.M1C670"/>
<dbReference type="AlphaFoldDB" id="M1C670"/>
<dbReference type="Pfam" id="PF00560">
    <property type="entry name" value="LRR_1"/>
    <property type="match status" value="4"/>
</dbReference>
<sequence>MWKGPWYGPQFRVLDLTNNSLTGMIPPPVGNATKMMNFSLSGNRVSGNIPKEISTLSQLADLYLTDNQLTEAIFNISSFERIDFSFNNLSGRIPTTTGLHLPNLKGLTLGFNQLEGEIPLFITNASKLEILELNNNSLTGTIPTNLGNLHELCYLILHDNQLTNEPREHELRFFNSLADYRMLRYLQVGNNPLNGTLPNSIGNLSSTIENFNIVDAHINGLSGLTVLSLGGNNLMGNIPPEIGKLKQLQGHQFIRAVPESDARIVIASIPYPLNDGGVASVRASCFFPSLAFFLFDSHA</sequence>
<dbReference type="PANTHER" id="PTHR48057:SF1">
    <property type="entry name" value="LRR RECEPTOR-LIKE SERINE_THREONINE-PROTEIN KINASE GSO2"/>
    <property type="match status" value="1"/>
</dbReference>
<proteinExistence type="predicted"/>
<protein>
    <submittedName>
        <fullName evidence="7">Serine-threonine protein kinase, plant-type</fullName>
    </submittedName>
</protein>
<evidence type="ECO:0000256" key="5">
    <source>
        <dbReference type="ARBA" id="ARBA00023136"/>
    </source>
</evidence>
<dbReference type="PANTHER" id="PTHR48057">
    <property type="entry name" value="LEUCINE-RICH REPEAT SERINE/THREONINE-PROTEIN KINASE 1"/>
    <property type="match status" value="1"/>
</dbReference>
<dbReference type="InterPro" id="IPR001611">
    <property type="entry name" value="Leu-rich_rpt"/>
</dbReference>
<dbReference type="SUPFAM" id="SSF52058">
    <property type="entry name" value="L domain-like"/>
    <property type="match status" value="1"/>
</dbReference>
<dbReference type="Gramene" id="PGSC0003DMT400060630">
    <property type="protein sequence ID" value="PGSC0003DMT400060630"/>
    <property type="gene ID" value="PGSC0003DMG400023584"/>
</dbReference>
<accession>M1C670</accession>
<dbReference type="eggNOG" id="ENOG502QPYS">
    <property type="taxonomic scope" value="Eukaryota"/>
</dbReference>
<dbReference type="Gene3D" id="3.80.10.10">
    <property type="entry name" value="Ribonuclease Inhibitor"/>
    <property type="match status" value="1"/>
</dbReference>
<dbReference type="OMA" id="GDCCAGS"/>
<evidence type="ECO:0000256" key="3">
    <source>
        <dbReference type="ARBA" id="ARBA00022729"/>
    </source>
</evidence>
<evidence type="ECO:0000256" key="6">
    <source>
        <dbReference type="ARBA" id="ARBA00023180"/>
    </source>
</evidence>